<dbReference type="GO" id="GO:0004180">
    <property type="term" value="F:carboxypeptidase activity"/>
    <property type="evidence" value="ECO:0007669"/>
    <property type="project" value="UniProtKB-ARBA"/>
</dbReference>
<comment type="pathway">
    <text evidence="1 7">Cell wall biogenesis; peptidoglycan biosynthesis.</text>
</comment>
<dbReference type="GO" id="GO:0016740">
    <property type="term" value="F:transferase activity"/>
    <property type="evidence" value="ECO:0007669"/>
    <property type="project" value="UniProtKB-KW"/>
</dbReference>
<dbReference type="Gene3D" id="2.40.440.10">
    <property type="entry name" value="L,D-transpeptidase catalytic domain-like"/>
    <property type="match status" value="1"/>
</dbReference>
<feature type="active site" description="Nucleophile" evidence="7">
    <location>
        <position position="447"/>
    </location>
</feature>
<comment type="similarity">
    <text evidence="2">Belongs to the YkuD family.</text>
</comment>
<dbReference type="InterPro" id="IPR005490">
    <property type="entry name" value="LD_TPept_cat_dom"/>
</dbReference>
<feature type="active site" description="Proton donor/acceptor" evidence="7">
    <location>
        <position position="428"/>
    </location>
</feature>
<dbReference type="InterPro" id="IPR052905">
    <property type="entry name" value="LD-transpeptidase_YkuD-like"/>
</dbReference>
<gene>
    <name evidence="9" type="ORF">SAMN05443547_0311</name>
</gene>
<dbReference type="InterPro" id="IPR038063">
    <property type="entry name" value="Transpep_catalytic_dom"/>
</dbReference>
<dbReference type="Pfam" id="PF01471">
    <property type="entry name" value="PG_binding_1"/>
    <property type="match status" value="1"/>
</dbReference>
<dbReference type="GO" id="GO:0009252">
    <property type="term" value="P:peptidoglycan biosynthetic process"/>
    <property type="evidence" value="ECO:0007669"/>
    <property type="project" value="UniProtKB-UniPathway"/>
</dbReference>
<evidence type="ECO:0000313" key="9">
    <source>
        <dbReference type="EMBL" id="SHO71989.1"/>
    </source>
</evidence>
<evidence type="ECO:0000313" key="10">
    <source>
        <dbReference type="Proteomes" id="UP000184611"/>
    </source>
</evidence>
<dbReference type="Pfam" id="PF03734">
    <property type="entry name" value="YkuD"/>
    <property type="match status" value="1"/>
</dbReference>
<sequence>MKKITLLLFIFSLISCKKEASPIAFDNSIIKDTILNVIIRPVHPDLLNEKSDSVKLYYQKMNFHEIWYLNENRKDLINEIKFCYQEGLNPKDYEINIIEDLENKRAKLNDAEIVKYDILLTETFEKLANHLHKGKLNPKELYRDWDLKPKEIKLSTLLEDAIKGKKIATTFKDLKPNHIVYQSLKKSLVEIDKLPNINFEKINIKNKILLGDTLPEMVKIKKRLAYWKDYQNKDSIITWTYDSITFKAIKRFQARHGLAQDGVIGIGTIKALNMSKSERIEQIFANLERWRWYPSDLGEKYLVANIPDYILFYINQNDTVASHRIVVGTPKRKTPILSSKLSNFVFNPTWTIPPTIIKEDLTPSASQNRDYFPSRKLTIYNKKGHEVSPEEWNPETASHYRYVQKPGKNNALGLIKFNFPNNHLVYLHDTNHRDYFSKNYRALSSGCVRIENPLILTKQMLTEMNAEKWSGNQIDSILKKEKTKTVSMKDTVNIHLFYWTSWMEKGTLQFREDIYNLDKGLFKKLRPLD</sequence>
<protein>
    <submittedName>
        <fullName evidence="9">Murein L,D-transpeptidase YcbB/YkuD</fullName>
    </submittedName>
</protein>
<accession>A0A1M7ZSW3</accession>
<dbReference type="PANTHER" id="PTHR41533">
    <property type="entry name" value="L,D-TRANSPEPTIDASE HI_1667-RELATED"/>
    <property type="match status" value="1"/>
</dbReference>
<keyword evidence="5 7" id="KW-0573">Peptidoglycan synthesis</keyword>
<dbReference type="InterPro" id="IPR002477">
    <property type="entry name" value="Peptidoglycan-bd-like"/>
</dbReference>
<dbReference type="OrthoDB" id="9778545at2"/>
<reference evidence="10" key="1">
    <citation type="submission" date="2016-12" db="EMBL/GenBank/DDBJ databases">
        <authorList>
            <person name="Varghese N."/>
            <person name="Submissions S."/>
        </authorList>
    </citation>
    <scope>NUCLEOTIDE SEQUENCE [LARGE SCALE GENOMIC DNA]</scope>
    <source>
        <strain evidence="10">DSM 18830</strain>
    </source>
</reference>
<keyword evidence="10" id="KW-1185">Reference proteome</keyword>
<dbReference type="PROSITE" id="PS52029">
    <property type="entry name" value="LD_TPASE"/>
    <property type="match status" value="1"/>
</dbReference>
<dbReference type="GO" id="GO:0071555">
    <property type="term" value="P:cell wall organization"/>
    <property type="evidence" value="ECO:0007669"/>
    <property type="project" value="UniProtKB-UniRule"/>
</dbReference>
<dbReference type="Gene3D" id="1.10.101.10">
    <property type="entry name" value="PGBD-like superfamily/PGBD"/>
    <property type="match status" value="1"/>
</dbReference>
<dbReference type="STRING" id="416016.SAMN05443547_0311"/>
<evidence type="ECO:0000256" key="1">
    <source>
        <dbReference type="ARBA" id="ARBA00004752"/>
    </source>
</evidence>
<evidence type="ECO:0000256" key="5">
    <source>
        <dbReference type="ARBA" id="ARBA00022984"/>
    </source>
</evidence>
<evidence type="ECO:0000256" key="2">
    <source>
        <dbReference type="ARBA" id="ARBA00005992"/>
    </source>
</evidence>
<dbReference type="AlphaFoldDB" id="A0A1M7ZSW3"/>
<dbReference type="EMBL" id="FRYK01000001">
    <property type="protein sequence ID" value="SHO71989.1"/>
    <property type="molecule type" value="Genomic_DNA"/>
</dbReference>
<keyword evidence="6 7" id="KW-0961">Cell wall biogenesis/degradation</keyword>
<dbReference type="Pfam" id="PF20142">
    <property type="entry name" value="Scaffold"/>
    <property type="match status" value="1"/>
</dbReference>
<dbReference type="CDD" id="cd16913">
    <property type="entry name" value="YkuD_like"/>
    <property type="match status" value="1"/>
</dbReference>
<evidence type="ECO:0000259" key="8">
    <source>
        <dbReference type="PROSITE" id="PS52029"/>
    </source>
</evidence>
<dbReference type="RefSeq" id="WP_073580732.1">
    <property type="nucleotide sequence ID" value="NZ_CBCSEA010000001.1"/>
</dbReference>
<dbReference type="InterPro" id="IPR036365">
    <property type="entry name" value="PGBD-like_sf"/>
</dbReference>
<dbReference type="Proteomes" id="UP000184611">
    <property type="component" value="Unassembled WGS sequence"/>
</dbReference>
<dbReference type="SUPFAM" id="SSF47090">
    <property type="entry name" value="PGBD-like"/>
    <property type="match status" value="1"/>
</dbReference>
<name>A0A1M7ZSW3_9FLAO</name>
<dbReference type="SUPFAM" id="SSF141523">
    <property type="entry name" value="L,D-transpeptidase catalytic domain-like"/>
    <property type="match status" value="1"/>
</dbReference>
<proteinExistence type="inferred from homology"/>
<evidence type="ECO:0000256" key="6">
    <source>
        <dbReference type="ARBA" id="ARBA00023316"/>
    </source>
</evidence>
<dbReference type="UniPathway" id="UPA00219"/>
<dbReference type="InterPro" id="IPR045380">
    <property type="entry name" value="LD_TPept_scaffold_dom"/>
</dbReference>
<organism evidence="9 10">
    <name type="scientific">Flavobacterium cucumis</name>
    <dbReference type="NCBI Taxonomy" id="416016"/>
    <lineage>
        <taxon>Bacteria</taxon>
        <taxon>Pseudomonadati</taxon>
        <taxon>Bacteroidota</taxon>
        <taxon>Flavobacteriia</taxon>
        <taxon>Flavobacteriales</taxon>
        <taxon>Flavobacteriaceae</taxon>
        <taxon>Flavobacterium</taxon>
    </lineage>
</organism>
<dbReference type="GO" id="GO:0008360">
    <property type="term" value="P:regulation of cell shape"/>
    <property type="evidence" value="ECO:0007669"/>
    <property type="project" value="UniProtKB-UniRule"/>
</dbReference>
<keyword evidence="3" id="KW-0808">Transferase</keyword>
<keyword evidence="4 7" id="KW-0133">Cell shape</keyword>
<evidence type="ECO:0000256" key="7">
    <source>
        <dbReference type="PROSITE-ProRule" id="PRU01373"/>
    </source>
</evidence>
<dbReference type="PROSITE" id="PS51257">
    <property type="entry name" value="PROKAR_LIPOPROTEIN"/>
    <property type="match status" value="1"/>
</dbReference>
<feature type="domain" description="L,D-TPase catalytic" evidence="8">
    <location>
        <begin position="300"/>
        <end position="477"/>
    </location>
</feature>
<evidence type="ECO:0000256" key="3">
    <source>
        <dbReference type="ARBA" id="ARBA00022679"/>
    </source>
</evidence>
<evidence type="ECO:0000256" key="4">
    <source>
        <dbReference type="ARBA" id="ARBA00022960"/>
    </source>
</evidence>
<dbReference type="PANTHER" id="PTHR41533:SF2">
    <property type="entry name" value="BLR7131 PROTEIN"/>
    <property type="match status" value="1"/>
</dbReference>
<dbReference type="InterPro" id="IPR036366">
    <property type="entry name" value="PGBDSf"/>
</dbReference>